<name>M5FBA0_9HYPH</name>
<dbReference type="Proteomes" id="UP000012062">
    <property type="component" value="Unassembled WGS sequence"/>
</dbReference>
<protein>
    <submittedName>
        <fullName evidence="1">Uncharacterized protein</fullName>
    </submittedName>
</protein>
<dbReference type="EMBL" id="CAUM01000159">
    <property type="protein sequence ID" value="CCV09191.1"/>
    <property type="molecule type" value="Genomic_DNA"/>
</dbReference>
<organism evidence="1 2">
    <name type="scientific">Mesorhizobium metallidurans STM 2683</name>
    <dbReference type="NCBI Taxonomy" id="1297569"/>
    <lineage>
        <taxon>Bacteria</taxon>
        <taxon>Pseudomonadati</taxon>
        <taxon>Pseudomonadota</taxon>
        <taxon>Alphaproteobacteria</taxon>
        <taxon>Hyphomicrobiales</taxon>
        <taxon>Phyllobacteriaceae</taxon>
        <taxon>Mesorhizobium</taxon>
    </lineage>
</organism>
<evidence type="ECO:0000313" key="1">
    <source>
        <dbReference type="EMBL" id="CCV09191.1"/>
    </source>
</evidence>
<evidence type="ECO:0000313" key="2">
    <source>
        <dbReference type="Proteomes" id="UP000012062"/>
    </source>
</evidence>
<comment type="caution">
    <text evidence="1">The sequence shown here is derived from an EMBL/GenBank/DDBJ whole genome shotgun (WGS) entry which is preliminary data.</text>
</comment>
<gene>
    <name evidence="1" type="ORF">MESS2_880021</name>
</gene>
<reference evidence="1 2" key="1">
    <citation type="submission" date="2013-02" db="EMBL/GenBank/DDBJ databases">
        <authorList>
            <person name="Genoscope - CEA"/>
        </authorList>
    </citation>
    <scope>NUCLEOTIDE SEQUENCE [LARGE SCALE GENOMIC DNA]</scope>
    <source>
        <strain evidence="1 2">STM 2683</strain>
    </source>
</reference>
<accession>M5FBA0</accession>
<dbReference type="AlphaFoldDB" id="M5FBA0"/>
<dbReference type="STRING" id="1297569.MESS2_880021"/>
<proteinExistence type="predicted"/>
<keyword evidence="2" id="KW-1185">Reference proteome</keyword>
<sequence>MDRRSPVAGCARVLARKPSPGYYTHDADHSASKALPIESPTKRNKIIGFGRTLAECELSIGCPSGPRRES</sequence>